<dbReference type="Pfam" id="PF04707">
    <property type="entry name" value="PRELI"/>
    <property type="match status" value="1"/>
</dbReference>
<accession>A0A9Q0L907</accession>
<gene>
    <name evidence="3" type="ORF">M0811_02509</name>
</gene>
<name>A0A9Q0L907_ANAIG</name>
<sequence length="248" mass="28739">MSKSCFQYTFSIPFQKISDRYMQSSKDFWPKSISVEILETCKEGNLIFIRRKFEFENEGLPKFVKMFIKTNTSIFLEDCLLDKKKKNLTVIVRNGSFRQFFTLHGKSIYFPDPENQKTKTKLVDIGTISTSVSGIFANKIKNFGTDMYKESVQNKILQVENVLSGKKSTKLANEMDYLLIKSKNDELKIPKIDDKIPNSKCAQKLNVSVEKILETNQPKEKSEKQQENNSQTKEKSGFLSNLWKKFGF</sequence>
<evidence type="ECO:0000313" key="4">
    <source>
        <dbReference type="Proteomes" id="UP001149090"/>
    </source>
</evidence>
<keyword evidence="4" id="KW-1185">Reference proteome</keyword>
<dbReference type="GO" id="GO:0005758">
    <property type="term" value="C:mitochondrial intermembrane space"/>
    <property type="evidence" value="ECO:0007669"/>
    <property type="project" value="InterPro"/>
</dbReference>
<feature type="compositionally biased region" description="Basic and acidic residues" evidence="1">
    <location>
        <begin position="213"/>
        <end position="236"/>
    </location>
</feature>
<feature type="domain" description="PRELI/MSF1" evidence="2">
    <location>
        <begin position="1"/>
        <end position="171"/>
    </location>
</feature>
<dbReference type="Proteomes" id="UP001149090">
    <property type="component" value="Unassembled WGS sequence"/>
</dbReference>
<evidence type="ECO:0000313" key="3">
    <source>
        <dbReference type="EMBL" id="KAJ5068567.1"/>
    </source>
</evidence>
<reference evidence="3" key="1">
    <citation type="submission" date="2022-10" db="EMBL/GenBank/DDBJ databases">
        <title>Novel sulphate-reducing endosymbionts in the free-living metamonad Anaeramoeba.</title>
        <authorList>
            <person name="Jerlstrom-Hultqvist J."/>
            <person name="Cepicka I."/>
            <person name="Gallot-Lavallee L."/>
            <person name="Salas-Leiva D."/>
            <person name="Curtis B.A."/>
            <person name="Zahonova K."/>
            <person name="Pipaliya S."/>
            <person name="Dacks J."/>
            <person name="Roger A.J."/>
        </authorList>
    </citation>
    <scope>NUCLEOTIDE SEQUENCE</scope>
    <source>
        <strain evidence="3">BMAN</strain>
    </source>
</reference>
<dbReference type="InterPro" id="IPR037365">
    <property type="entry name" value="Slowmo/Ups"/>
</dbReference>
<evidence type="ECO:0000259" key="2">
    <source>
        <dbReference type="PROSITE" id="PS50904"/>
    </source>
</evidence>
<proteinExistence type="predicted"/>
<dbReference type="EMBL" id="JAPDFW010000114">
    <property type="protein sequence ID" value="KAJ5068567.1"/>
    <property type="molecule type" value="Genomic_DNA"/>
</dbReference>
<feature type="region of interest" description="Disordered" evidence="1">
    <location>
        <begin position="213"/>
        <end position="238"/>
    </location>
</feature>
<protein>
    <recommendedName>
        <fullName evidence="2">PRELI/MSF1 domain-containing protein</fullName>
    </recommendedName>
</protein>
<dbReference type="PROSITE" id="PS50904">
    <property type="entry name" value="PRELI_MSF1"/>
    <property type="match status" value="1"/>
</dbReference>
<organism evidence="3 4">
    <name type="scientific">Anaeramoeba ignava</name>
    <name type="common">Anaerobic marine amoeba</name>
    <dbReference type="NCBI Taxonomy" id="1746090"/>
    <lineage>
        <taxon>Eukaryota</taxon>
        <taxon>Metamonada</taxon>
        <taxon>Anaeramoebidae</taxon>
        <taxon>Anaeramoeba</taxon>
    </lineage>
</organism>
<dbReference type="InterPro" id="IPR006797">
    <property type="entry name" value="PRELI/MSF1_dom"/>
</dbReference>
<evidence type="ECO:0000256" key="1">
    <source>
        <dbReference type="SAM" id="MobiDB-lite"/>
    </source>
</evidence>
<dbReference type="PANTHER" id="PTHR11158">
    <property type="entry name" value="MSF1/PX19 RELATED"/>
    <property type="match status" value="1"/>
</dbReference>
<dbReference type="AlphaFoldDB" id="A0A9Q0L907"/>
<comment type="caution">
    <text evidence="3">The sequence shown here is derived from an EMBL/GenBank/DDBJ whole genome shotgun (WGS) entry which is preliminary data.</text>
</comment>